<dbReference type="InterPro" id="IPR005488">
    <property type="entry name" value="Etherase_MurQ"/>
</dbReference>
<dbReference type="Gene3D" id="3.40.50.10490">
    <property type="entry name" value="Glucose-6-phosphate isomerase like protein, domain 1"/>
    <property type="match status" value="1"/>
</dbReference>
<dbReference type="SUPFAM" id="SSF53697">
    <property type="entry name" value="SIS domain"/>
    <property type="match status" value="1"/>
</dbReference>
<sequence length="298" mass="32100">MKLENLETEKVNRDSYNIDRISTYEMVKIINHEDHRVAEAIEKILPTLATVIDRISERYNKGGRLIYLGAGTSGRLGILDAAELVPTFGIDATRVVGLIAGGHSAMFQAVEGIEDSTVAAQKELKNLCLSSMDTVIAIAASGRTPYCLGGLSFANTMGSLTVALTCVAESEMGKLADYELNPIVGPETITGSTRMKAGTAQKMVLNTLSTGVMIRAGKIYHNLMIDVLPTNEKLTQRAQRIIVTTTGVSLATAQIALLQAKNEVPTAITMLKTGKNYTQVKELLKEKNGQISQVLADD</sequence>
<evidence type="ECO:0000256" key="1">
    <source>
        <dbReference type="ARBA" id="ARBA00023239"/>
    </source>
</evidence>
<feature type="active site" description="Proton donor" evidence="3">
    <location>
        <position position="83"/>
    </location>
</feature>
<organism evidence="5 6">
    <name type="scientific">Loigolactobacillus jiayinensis</name>
    <dbReference type="NCBI Taxonomy" id="2486016"/>
    <lineage>
        <taxon>Bacteria</taxon>
        <taxon>Bacillati</taxon>
        <taxon>Bacillota</taxon>
        <taxon>Bacilli</taxon>
        <taxon>Lactobacillales</taxon>
        <taxon>Lactobacillaceae</taxon>
        <taxon>Loigolactobacillus</taxon>
    </lineage>
</organism>
<feature type="domain" description="SIS" evidence="4">
    <location>
        <begin position="55"/>
        <end position="218"/>
    </location>
</feature>
<comment type="catalytic activity">
    <reaction evidence="3">
        <text>N-acetyl-D-muramate 6-phosphate + H2O = N-acetyl-D-glucosamine 6-phosphate + (R)-lactate</text>
        <dbReference type="Rhea" id="RHEA:26410"/>
        <dbReference type="ChEBI" id="CHEBI:15377"/>
        <dbReference type="ChEBI" id="CHEBI:16004"/>
        <dbReference type="ChEBI" id="CHEBI:57513"/>
        <dbReference type="ChEBI" id="CHEBI:58722"/>
        <dbReference type="EC" id="4.2.1.126"/>
    </reaction>
</comment>
<evidence type="ECO:0000256" key="2">
    <source>
        <dbReference type="ARBA" id="ARBA00023277"/>
    </source>
</evidence>
<dbReference type="NCBIfam" id="NF009222">
    <property type="entry name" value="PRK12570.1"/>
    <property type="match status" value="1"/>
</dbReference>
<dbReference type="InterPro" id="IPR046348">
    <property type="entry name" value="SIS_dom_sf"/>
</dbReference>
<evidence type="ECO:0000313" key="5">
    <source>
        <dbReference type="EMBL" id="MFC6169537.1"/>
    </source>
</evidence>
<dbReference type="Gene3D" id="1.10.8.1080">
    <property type="match status" value="1"/>
</dbReference>
<dbReference type="EC" id="4.2.1.126" evidence="3"/>
<comment type="caution">
    <text evidence="5">The sequence shown here is derived from an EMBL/GenBank/DDBJ whole genome shotgun (WGS) entry which is preliminary data.</text>
</comment>
<reference evidence="6" key="1">
    <citation type="journal article" date="2019" name="Int. J. Syst. Evol. Microbiol.">
        <title>The Global Catalogue of Microorganisms (GCM) 10K type strain sequencing project: providing services to taxonomists for standard genome sequencing and annotation.</title>
        <authorList>
            <consortium name="The Broad Institute Genomics Platform"/>
            <consortium name="The Broad Institute Genome Sequencing Center for Infectious Disease"/>
            <person name="Wu L."/>
            <person name="Ma J."/>
        </authorList>
    </citation>
    <scope>NUCLEOTIDE SEQUENCE [LARGE SCALE GENOMIC DNA]</scope>
    <source>
        <strain evidence="6">CCM 8904</strain>
    </source>
</reference>
<name>A0ABW1RDF2_9LACO</name>
<dbReference type="EMBL" id="JBHSSL010000019">
    <property type="protein sequence ID" value="MFC6169537.1"/>
    <property type="molecule type" value="Genomic_DNA"/>
</dbReference>
<evidence type="ECO:0000259" key="4">
    <source>
        <dbReference type="PROSITE" id="PS51464"/>
    </source>
</evidence>
<accession>A0ABW1RDF2</accession>
<dbReference type="RefSeq" id="WP_125554088.1">
    <property type="nucleotide sequence ID" value="NZ_JBHSSL010000019.1"/>
</dbReference>
<dbReference type="InterPro" id="IPR001347">
    <property type="entry name" value="SIS_dom"/>
</dbReference>
<comment type="subunit">
    <text evidence="3">Homodimer.</text>
</comment>
<dbReference type="PROSITE" id="PS01272">
    <property type="entry name" value="GCKR"/>
    <property type="match status" value="1"/>
</dbReference>
<dbReference type="Proteomes" id="UP001596289">
    <property type="component" value="Unassembled WGS sequence"/>
</dbReference>
<evidence type="ECO:0000256" key="3">
    <source>
        <dbReference type="HAMAP-Rule" id="MF_00068"/>
    </source>
</evidence>
<dbReference type="GO" id="GO:0016829">
    <property type="term" value="F:lyase activity"/>
    <property type="evidence" value="ECO:0007669"/>
    <property type="project" value="UniProtKB-KW"/>
</dbReference>
<comment type="function">
    <text evidence="3">Specifically catalyzes the cleavage of the D-lactyl ether substituent of MurNAc 6-phosphate, producing GlcNAc 6-phosphate and D-lactate.</text>
</comment>
<dbReference type="PROSITE" id="PS51464">
    <property type="entry name" value="SIS"/>
    <property type="match status" value="1"/>
</dbReference>
<dbReference type="NCBIfam" id="TIGR00274">
    <property type="entry name" value="N-acetylmuramic acid 6-phosphate etherase"/>
    <property type="match status" value="1"/>
</dbReference>
<protein>
    <recommendedName>
        <fullName evidence="3">N-acetylmuramic acid 6-phosphate etherase</fullName>
        <shortName evidence="3">MurNAc-6-P etherase</shortName>
        <ecNumber evidence="3">4.2.1.126</ecNumber>
    </recommendedName>
    <alternativeName>
        <fullName evidence="3">N-acetylmuramic acid 6-phosphate hydrolase</fullName>
    </alternativeName>
    <alternativeName>
        <fullName evidence="3">N-acetylmuramic acid 6-phosphate lyase</fullName>
    </alternativeName>
</protein>
<dbReference type="InterPro" id="IPR005486">
    <property type="entry name" value="Glucokinase_regulatory_CS"/>
</dbReference>
<keyword evidence="6" id="KW-1185">Reference proteome</keyword>
<dbReference type="HAMAP" id="MF_00068">
    <property type="entry name" value="MurQ"/>
    <property type="match status" value="1"/>
</dbReference>
<gene>
    <name evidence="3 5" type="primary">murQ</name>
    <name evidence="5" type="ORF">ACFQGP_02965</name>
</gene>
<dbReference type="PANTHER" id="PTHR10088:SF4">
    <property type="entry name" value="GLUCOKINASE REGULATORY PROTEIN"/>
    <property type="match status" value="1"/>
</dbReference>
<dbReference type="CDD" id="cd05007">
    <property type="entry name" value="SIS_Etherase"/>
    <property type="match status" value="1"/>
</dbReference>
<comment type="miscellaneous">
    <text evidence="3">A lyase-type mechanism (elimination/hydration) is suggested for the cleavage of the lactyl ether bond of MurNAc 6-phosphate, with the formation of an alpha,beta-unsaturated aldehyde intermediate with (E)-stereochemistry, followed by the syn addition of water to give product.</text>
</comment>
<dbReference type="PANTHER" id="PTHR10088">
    <property type="entry name" value="GLUCOKINASE REGULATORY PROTEIN"/>
    <property type="match status" value="1"/>
</dbReference>
<dbReference type="NCBIfam" id="NF003915">
    <property type="entry name" value="PRK05441.1"/>
    <property type="match status" value="1"/>
</dbReference>
<dbReference type="Pfam" id="PF22645">
    <property type="entry name" value="GKRP_SIS_N"/>
    <property type="match status" value="1"/>
</dbReference>
<keyword evidence="2 3" id="KW-0119">Carbohydrate metabolism</keyword>
<proteinExistence type="inferred from homology"/>
<comment type="pathway">
    <text evidence="3">Amino-sugar metabolism; N-acetylmuramate degradation.</text>
</comment>
<keyword evidence="1 3" id="KW-0456">Lyase</keyword>
<feature type="active site" evidence="3">
    <location>
        <position position="114"/>
    </location>
</feature>
<dbReference type="InterPro" id="IPR040190">
    <property type="entry name" value="MURQ/GCKR"/>
</dbReference>
<evidence type="ECO:0000313" key="6">
    <source>
        <dbReference type="Proteomes" id="UP001596289"/>
    </source>
</evidence>
<comment type="similarity">
    <text evidence="3">Belongs to the GCKR-like family. MurNAc-6-P etherase subfamily.</text>
</comment>